<dbReference type="SUPFAM" id="SSF160246">
    <property type="entry name" value="EspE N-terminal domain-like"/>
    <property type="match status" value="2"/>
</dbReference>
<dbReference type="AlphaFoldDB" id="A0A972K0C1"/>
<evidence type="ECO:0000313" key="1">
    <source>
        <dbReference type="EMBL" id="NOU92723.1"/>
    </source>
</evidence>
<name>A0A972K0C1_9BACL</name>
<organism evidence="1 2">
    <name type="scientific">Paenibacillus foliorum</name>
    <dbReference type="NCBI Taxonomy" id="2654974"/>
    <lineage>
        <taxon>Bacteria</taxon>
        <taxon>Bacillati</taxon>
        <taxon>Bacillota</taxon>
        <taxon>Bacilli</taxon>
        <taxon>Bacillales</taxon>
        <taxon>Paenibacillaceae</taxon>
        <taxon>Paenibacillus</taxon>
    </lineage>
</organism>
<protein>
    <recommendedName>
        <fullName evidence="3">Chemotaxis protein CheX</fullName>
    </recommendedName>
</protein>
<dbReference type="InterPro" id="IPR037257">
    <property type="entry name" value="T2SS_E_N_sf"/>
</dbReference>
<sequence length="300" mass="33152">MFAQYFGQYLLNKGLISADGLKQAIIIQKETRVKLGVMAINFGYMTASQVETVHQIQMKLDKKFGEIAVELGFLSEEIVSSLLTSQQSAHLALGQVLIDQGIMTYEGFADTLEQYKKEYSLTDDQFDSIIKGSIEALLESVLLRGGLSKYPAISDYISLFAKNLIRFIDNDVRLELSPTSEPSFDWVAEQHILAPNRYTSRFTAIGGSESSLLLFASKYAQETVDMPGEMMEACIGEFLNLHNGIYLVNLSNQNVELDLDPQVVVPGTEFSPATSVKVSLNVIGPDWSVALIIGDLSELL</sequence>
<evidence type="ECO:0000313" key="2">
    <source>
        <dbReference type="Proteomes" id="UP000641588"/>
    </source>
</evidence>
<accession>A0A972K0C1</accession>
<dbReference type="EMBL" id="WHOD01000022">
    <property type="protein sequence ID" value="NOU92723.1"/>
    <property type="molecule type" value="Genomic_DNA"/>
</dbReference>
<proteinExistence type="predicted"/>
<dbReference type="Proteomes" id="UP000641588">
    <property type="component" value="Unassembled WGS sequence"/>
</dbReference>
<dbReference type="RefSeq" id="WP_171650927.1">
    <property type="nucleotide sequence ID" value="NZ_WHOD01000022.1"/>
</dbReference>
<evidence type="ECO:0008006" key="3">
    <source>
        <dbReference type="Google" id="ProtNLM"/>
    </source>
</evidence>
<gene>
    <name evidence="1" type="ORF">GC093_05700</name>
</gene>
<keyword evidence="2" id="KW-1185">Reference proteome</keyword>
<reference evidence="1" key="1">
    <citation type="submission" date="2019-10" db="EMBL/GenBank/DDBJ databases">
        <title>Description of Paenibacillus glebae sp. nov.</title>
        <authorList>
            <person name="Carlier A."/>
            <person name="Qi S."/>
        </authorList>
    </citation>
    <scope>NUCLEOTIDE SEQUENCE</scope>
    <source>
        <strain evidence="1">LMG 31456</strain>
    </source>
</reference>
<comment type="caution">
    <text evidence="1">The sequence shown here is derived from an EMBL/GenBank/DDBJ whole genome shotgun (WGS) entry which is preliminary data.</text>
</comment>